<evidence type="ECO:0000256" key="1">
    <source>
        <dbReference type="SAM" id="Phobius"/>
    </source>
</evidence>
<dbReference type="RefSeq" id="WP_218234751.1">
    <property type="nucleotide sequence ID" value="NZ_BAABBB010000026.1"/>
</dbReference>
<dbReference type="InterPro" id="IPR005693">
    <property type="entry name" value="Mce"/>
</dbReference>
<dbReference type="Proteomes" id="UP001500301">
    <property type="component" value="Unassembled WGS sequence"/>
</dbReference>
<evidence type="ECO:0000259" key="3">
    <source>
        <dbReference type="Pfam" id="PF11887"/>
    </source>
</evidence>
<keyword evidence="1" id="KW-0812">Transmembrane</keyword>
<dbReference type="Pfam" id="PF11887">
    <property type="entry name" value="Mce4_CUP1"/>
    <property type="match status" value="1"/>
</dbReference>
<dbReference type="NCBIfam" id="TIGR00996">
    <property type="entry name" value="Mtu_fam_mce"/>
    <property type="match status" value="1"/>
</dbReference>
<evidence type="ECO:0000313" key="4">
    <source>
        <dbReference type="EMBL" id="GAA3549926.1"/>
    </source>
</evidence>
<dbReference type="EMBL" id="BAABBB010000026">
    <property type="protein sequence ID" value="GAA3549926.1"/>
    <property type="molecule type" value="Genomic_DNA"/>
</dbReference>
<accession>A0ABP6WF98</accession>
<keyword evidence="5" id="KW-1185">Reference proteome</keyword>
<organism evidence="4 5">
    <name type="scientific">Nocardioides daeguensis</name>
    <dbReference type="NCBI Taxonomy" id="908359"/>
    <lineage>
        <taxon>Bacteria</taxon>
        <taxon>Bacillati</taxon>
        <taxon>Actinomycetota</taxon>
        <taxon>Actinomycetes</taxon>
        <taxon>Propionibacteriales</taxon>
        <taxon>Nocardioidaceae</taxon>
        <taxon>Nocardioides</taxon>
    </lineage>
</organism>
<protein>
    <submittedName>
        <fullName evidence="4">MCE family protein</fullName>
    </submittedName>
</protein>
<sequence>MARVALHQRTGVVRTCGIVFLALIVAVLWLTHAVFTKRFSNDVPVTVVSERVGLALSKNADVKLRGVIVGRVEAIAVDGGAAEIDLRLDPDLAATIPAQVEAFIVPKTLFGEKYVDLRPVSGAGGRAIAAGDRIRQGTIPAEVERLLDDAYPLLTAVQPAQLSATLTALSEALDGQGAELGASLDELEAYLVKLEPLSDELVEDIVALGQASQIYGDAMPEIGDLLADAVVTGDTVVAKQQQIAKLFAGVDRLADTADAFLDEYGDQVITLADESQATLDLLARYAPTLSCVLNGIEGLMPRLDDAFRDRRAHVSIEFGPRLATGYAAGEEPRYPAVGRAPGPGCRTLPSPPYDGDKPAPGASADVLALFGIADHRRSLVTALVAGAAGVDPREVPDLATDLAAPALEGAEVSVR</sequence>
<dbReference type="InterPro" id="IPR003399">
    <property type="entry name" value="Mce/MlaD"/>
</dbReference>
<dbReference type="PANTHER" id="PTHR33371">
    <property type="entry name" value="INTERMEMBRANE PHOSPHOLIPID TRANSPORT SYSTEM BINDING PROTEIN MLAD-RELATED"/>
    <property type="match status" value="1"/>
</dbReference>
<dbReference type="PANTHER" id="PTHR33371:SF19">
    <property type="entry name" value="MCE-FAMILY PROTEIN MCE4A"/>
    <property type="match status" value="1"/>
</dbReference>
<keyword evidence="1" id="KW-1133">Transmembrane helix</keyword>
<comment type="caution">
    <text evidence="4">The sequence shown here is derived from an EMBL/GenBank/DDBJ whole genome shotgun (WGS) entry which is preliminary data.</text>
</comment>
<feature type="domain" description="Mammalian cell entry C-terminal" evidence="3">
    <location>
        <begin position="126"/>
        <end position="336"/>
    </location>
</feature>
<gene>
    <name evidence="4" type="ORF">GCM10022263_41190</name>
</gene>
<reference evidence="5" key="1">
    <citation type="journal article" date="2019" name="Int. J. Syst. Evol. Microbiol.">
        <title>The Global Catalogue of Microorganisms (GCM) 10K type strain sequencing project: providing services to taxonomists for standard genome sequencing and annotation.</title>
        <authorList>
            <consortium name="The Broad Institute Genomics Platform"/>
            <consortium name="The Broad Institute Genome Sequencing Center for Infectious Disease"/>
            <person name="Wu L."/>
            <person name="Ma J."/>
        </authorList>
    </citation>
    <scope>NUCLEOTIDE SEQUENCE [LARGE SCALE GENOMIC DNA]</scope>
    <source>
        <strain evidence="5">JCM 17460</strain>
    </source>
</reference>
<keyword evidence="1" id="KW-0472">Membrane</keyword>
<dbReference type="InterPro" id="IPR052336">
    <property type="entry name" value="MlaD_Phospholipid_Transporter"/>
</dbReference>
<evidence type="ECO:0000313" key="5">
    <source>
        <dbReference type="Proteomes" id="UP001500301"/>
    </source>
</evidence>
<name>A0ABP6WF98_9ACTN</name>
<dbReference type="Pfam" id="PF02470">
    <property type="entry name" value="MlaD"/>
    <property type="match status" value="1"/>
</dbReference>
<feature type="domain" description="Mce/MlaD" evidence="2">
    <location>
        <begin position="43"/>
        <end position="119"/>
    </location>
</feature>
<feature type="transmembrane region" description="Helical" evidence="1">
    <location>
        <begin position="12"/>
        <end position="35"/>
    </location>
</feature>
<dbReference type="InterPro" id="IPR024516">
    <property type="entry name" value="Mce_C"/>
</dbReference>
<proteinExistence type="predicted"/>
<evidence type="ECO:0000259" key="2">
    <source>
        <dbReference type="Pfam" id="PF02470"/>
    </source>
</evidence>